<protein>
    <recommendedName>
        <fullName evidence="4">Secreted protein</fullName>
    </recommendedName>
</protein>
<evidence type="ECO:0000313" key="2">
    <source>
        <dbReference type="EMBL" id="MEK0082349.1"/>
    </source>
</evidence>
<comment type="caution">
    <text evidence="2">The sequence shown here is derived from an EMBL/GenBank/DDBJ whole genome shotgun (WGS) entry which is preliminary data.</text>
</comment>
<keyword evidence="3" id="KW-1185">Reference proteome</keyword>
<sequence>MRLSLQHRYRSVAGLLLRMLAVACLLLPSALPAAATHPHRAQDLGPVVADAASSIDLGHCPSGHDRGDRLGLQQAHHCASAYAGCCMLPTTHFDPLVTATSSAWPDTEIGSAGLVLTPPLPPPIVSSGA</sequence>
<evidence type="ECO:0000313" key="3">
    <source>
        <dbReference type="Proteomes" id="UP001375743"/>
    </source>
</evidence>
<name>A0ABU8XPQ6_9PROT</name>
<evidence type="ECO:0008006" key="4">
    <source>
        <dbReference type="Google" id="ProtNLM"/>
    </source>
</evidence>
<organism evidence="2 3">
    <name type="scientific">Benzoatithermus flavus</name>
    <dbReference type="NCBI Taxonomy" id="3108223"/>
    <lineage>
        <taxon>Bacteria</taxon>
        <taxon>Pseudomonadati</taxon>
        <taxon>Pseudomonadota</taxon>
        <taxon>Alphaproteobacteria</taxon>
        <taxon>Geminicoccales</taxon>
        <taxon>Geminicoccaceae</taxon>
        <taxon>Benzoatithermus</taxon>
    </lineage>
</organism>
<keyword evidence="1" id="KW-0732">Signal</keyword>
<feature type="signal peptide" evidence="1">
    <location>
        <begin position="1"/>
        <end position="35"/>
    </location>
</feature>
<dbReference type="EMBL" id="JBBLZC010000003">
    <property type="protein sequence ID" value="MEK0082349.1"/>
    <property type="molecule type" value="Genomic_DNA"/>
</dbReference>
<proteinExistence type="predicted"/>
<reference evidence="2 3" key="1">
    <citation type="submission" date="2024-01" db="EMBL/GenBank/DDBJ databases">
        <title>Multi-omics insights into the function and evolution of sodium benzoate biodegradation pathways in Benzoatithermus flavus gen. nov., sp. nov. from hot spring.</title>
        <authorList>
            <person name="Hu C.-J."/>
            <person name="Li W.-J."/>
        </authorList>
    </citation>
    <scope>NUCLEOTIDE SEQUENCE [LARGE SCALE GENOMIC DNA]</scope>
    <source>
        <strain evidence="2 3">SYSU G07066</strain>
    </source>
</reference>
<gene>
    <name evidence="2" type="ORF">U1T56_04255</name>
</gene>
<feature type="chain" id="PRO_5046395153" description="Secreted protein" evidence="1">
    <location>
        <begin position="36"/>
        <end position="129"/>
    </location>
</feature>
<dbReference type="RefSeq" id="WP_418158203.1">
    <property type="nucleotide sequence ID" value="NZ_JBBLZC010000003.1"/>
</dbReference>
<accession>A0ABU8XPQ6</accession>
<evidence type="ECO:0000256" key="1">
    <source>
        <dbReference type="SAM" id="SignalP"/>
    </source>
</evidence>
<dbReference type="Proteomes" id="UP001375743">
    <property type="component" value="Unassembled WGS sequence"/>
</dbReference>